<name>A0A1I6TNZ5_9BACL</name>
<protein>
    <submittedName>
        <fullName evidence="1">Uncharacterized protein</fullName>
    </submittedName>
</protein>
<gene>
    <name evidence="1" type="ORF">SAMN05444972_110179</name>
</gene>
<dbReference type="EMBL" id="FPAA01000010">
    <property type="protein sequence ID" value="SFS90895.1"/>
    <property type="molecule type" value="Genomic_DNA"/>
</dbReference>
<accession>A0A1I6TNZ5</accession>
<evidence type="ECO:0000313" key="2">
    <source>
        <dbReference type="Proteomes" id="UP000198660"/>
    </source>
</evidence>
<dbReference type="RefSeq" id="WP_091838254.1">
    <property type="nucleotide sequence ID" value="NZ_FPAA01000010.1"/>
</dbReference>
<proteinExistence type="predicted"/>
<dbReference type="Proteomes" id="UP000198660">
    <property type="component" value="Unassembled WGS sequence"/>
</dbReference>
<keyword evidence="2" id="KW-1185">Reference proteome</keyword>
<organism evidence="1 2">
    <name type="scientific">Marininema halotolerans</name>
    <dbReference type="NCBI Taxonomy" id="1155944"/>
    <lineage>
        <taxon>Bacteria</taxon>
        <taxon>Bacillati</taxon>
        <taxon>Bacillota</taxon>
        <taxon>Bacilli</taxon>
        <taxon>Bacillales</taxon>
        <taxon>Thermoactinomycetaceae</taxon>
        <taxon>Marininema</taxon>
    </lineage>
</organism>
<reference evidence="2" key="1">
    <citation type="submission" date="2016-10" db="EMBL/GenBank/DDBJ databases">
        <authorList>
            <person name="Varghese N."/>
            <person name="Submissions S."/>
        </authorList>
    </citation>
    <scope>NUCLEOTIDE SEQUENCE [LARGE SCALE GENOMIC DNA]</scope>
    <source>
        <strain evidence="2">DSM 45789</strain>
    </source>
</reference>
<dbReference type="AlphaFoldDB" id="A0A1I6TNZ5"/>
<evidence type="ECO:0000313" key="1">
    <source>
        <dbReference type="EMBL" id="SFS90895.1"/>
    </source>
</evidence>
<sequence>MQQQHLQQQSQRQHLQQQHFLEEQPLDEPQLAVLALLLLALKEHLFKRVTSFLYNATLLYDWQSRVIGRFHYFGQV</sequence>